<dbReference type="InterPro" id="IPR050535">
    <property type="entry name" value="DNA_Repair-Maintenance_Comp"/>
</dbReference>
<keyword evidence="4 7" id="KW-0540">Nuclease</keyword>
<name>A0A1A9I1Q6_9BACT</name>
<feature type="domain" description="Calcineurin-like phosphoesterase" evidence="8">
    <location>
        <begin position="2"/>
        <end position="234"/>
    </location>
</feature>
<dbReference type="InterPro" id="IPR029052">
    <property type="entry name" value="Metallo-depent_PP-like"/>
</dbReference>
<keyword evidence="5 7" id="KW-0378">Hydrolase</keyword>
<keyword evidence="11" id="KW-1185">Reference proteome</keyword>
<feature type="domain" description="Nuclease SbcCD subunit D C-terminal" evidence="9">
    <location>
        <begin position="286"/>
        <end position="388"/>
    </location>
</feature>
<evidence type="ECO:0000313" key="10">
    <source>
        <dbReference type="EMBL" id="ANH81597.1"/>
    </source>
</evidence>
<organism evidence="10 11">
    <name type="scientific">Niabella ginsenosidivorans</name>
    <dbReference type="NCBI Taxonomy" id="1176587"/>
    <lineage>
        <taxon>Bacteria</taxon>
        <taxon>Pseudomonadati</taxon>
        <taxon>Bacteroidota</taxon>
        <taxon>Chitinophagia</taxon>
        <taxon>Chitinophagales</taxon>
        <taxon>Chitinophagaceae</taxon>
        <taxon>Niabella</taxon>
    </lineage>
</organism>
<dbReference type="OrthoDB" id="9773856at2"/>
<dbReference type="SUPFAM" id="SSF56300">
    <property type="entry name" value="Metallo-dependent phosphatases"/>
    <property type="match status" value="1"/>
</dbReference>
<evidence type="ECO:0000256" key="3">
    <source>
        <dbReference type="ARBA" id="ARBA00013365"/>
    </source>
</evidence>
<protein>
    <recommendedName>
        <fullName evidence="3 7">Nuclease SbcCD subunit D</fullName>
    </recommendedName>
</protein>
<dbReference type="GO" id="GO:0006310">
    <property type="term" value="P:DNA recombination"/>
    <property type="evidence" value="ECO:0007669"/>
    <property type="project" value="UniProtKB-KW"/>
</dbReference>
<dbReference type="PANTHER" id="PTHR30337">
    <property type="entry name" value="COMPONENT OF ATP-DEPENDENT DSDNA EXONUCLEASE"/>
    <property type="match status" value="1"/>
</dbReference>
<dbReference type="InterPro" id="IPR026843">
    <property type="entry name" value="SbcD_C"/>
</dbReference>
<gene>
    <name evidence="7" type="primary">sbcD</name>
    <name evidence="10" type="ORF">A8C56_11975</name>
</gene>
<evidence type="ECO:0000256" key="7">
    <source>
        <dbReference type="RuleBase" id="RU363069"/>
    </source>
</evidence>
<keyword evidence="6 7" id="KW-0269">Exonuclease</keyword>
<dbReference type="Pfam" id="PF00149">
    <property type="entry name" value="Metallophos"/>
    <property type="match status" value="1"/>
</dbReference>
<evidence type="ECO:0000259" key="9">
    <source>
        <dbReference type="Pfam" id="PF12320"/>
    </source>
</evidence>
<comment type="subunit">
    <text evidence="2 7">Heterodimer of SbcC and SbcD.</text>
</comment>
<dbReference type="Proteomes" id="UP000077667">
    <property type="component" value="Chromosome"/>
</dbReference>
<evidence type="ECO:0000313" key="11">
    <source>
        <dbReference type="Proteomes" id="UP000077667"/>
    </source>
</evidence>
<dbReference type="STRING" id="1176587.A8C56_11975"/>
<dbReference type="GO" id="GO:0006260">
    <property type="term" value="P:DNA replication"/>
    <property type="evidence" value="ECO:0007669"/>
    <property type="project" value="UniProtKB-KW"/>
</dbReference>
<reference evidence="10 11" key="1">
    <citation type="submission" date="2016-05" db="EMBL/GenBank/DDBJ databases">
        <title>Niabella ginsenosidivorans BS26 whole genome sequencing.</title>
        <authorList>
            <person name="Im W.T."/>
            <person name="Siddiqi M.Z."/>
        </authorList>
    </citation>
    <scope>NUCLEOTIDE SEQUENCE [LARGE SCALE GENOMIC DNA]</scope>
    <source>
        <strain evidence="10 11">BS26</strain>
    </source>
</reference>
<comment type="similarity">
    <text evidence="1 7">Belongs to the SbcD family.</text>
</comment>
<dbReference type="InterPro" id="IPR004593">
    <property type="entry name" value="SbcD"/>
</dbReference>
<dbReference type="NCBIfam" id="TIGR00619">
    <property type="entry name" value="sbcd"/>
    <property type="match status" value="1"/>
</dbReference>
<evidence type="ECO:0000256" key="1">
    <source>
        <dbReference type="ARBA" id="ARBA00010555"/>
    </source>
</evidence>
<keyword evidence="7" id="KW-0233">DNA recombination</keyword>
<dbReference type="Pfam" id="PF12320">
    <property type="entry name" value="SbcD_C"/>
    <property type="match status" value="1"/>
</dbReference>
<dbReference type="RefSeq" id="WP_067756212.1">
    <property type="nucleotide sequence ID" value="NZ_CP015772.1"/>
</dbReference>
<dbReference type="InterPro" id="IPR004843">
    <property type="entry name" value="Calcineurin-like_PHP"/>
</dbReference>
<proteinExistence type="inferred from homology"/>
<dbReference type="GO" id="GO:0008408">
    <property type="term" value="F:3'-5' exonuclease activity"/>
    <property type="evidence" value="ECO:0007669"/>
    <property type="project" value="InterPro"/>
</dbReference>
<dbReference type="Gene3D" id="3.60.21.10">
    <property type="match status" value="1"/>
</dbReference>
<keyword evidence="7" id="KW-0255">Endonuclease</keyword>
<comment type="function">
    <text evidence="7">SbcCD cleaves DNA hairpin structures. These structures can inhibit DNA replication and are intermediates in certain DNA recombination reactions. The complex acts as a 3'-&gt;5' double strand exonuclease that can open hairpins. It also has a 5' single-strand endonuclease activity.</text>
</comment>
<dbReference type="CDD" id="cd00840">
    <property type="entry name" value="MPP_Mre11_N"/>
    <property type="match status" value="1"/>
</dbReference>
<dbReference type="AlphaFoldDB" id="A0A1A9I1Q6"/>
<evidence type="ECO:0000256" key="6">
    <source>
        <dbReference type="ARBA" id="ARBA00022839"/>
    </source>
</evidence>
<evidence type="ECO:0000259" key="8">
    <source>
        <dbReference type="Pfam" id="PF00149"/>
    </source>
</evidence>
<dbReference type="EMBL" id="CP015772">
    <property type="protein sequence ID" value="ANH81597.1"/>
    <property type="molecule type" value="Genomic_DNA"/>
</dbReference>
<evidence type="ECO:0000256" key="5">
    <source>
        <dbReference type="ARBA" id="ARBA00022801"/>
    </source>
</evidence>
<dbReference type="GO" id="GO:0004519">
    <property type="term" value="F:endonuclease activity"/>
    <property type="evidence" value="ECO:0007669"/>
    <property type="project" value="UniProtKB-KW"/>
</dbReference>
<accession>A0A1A9I1Q6</accession>
<dbReference type="PANTHER" id="PTHR30337:SF0">
    <property type="entry name" value="NUCLEASE SBCCD SUBUNIT D"/>
    <property type="match status" value="1"/>
</dbReference>
<keyword evidence="7" id="KW-0235">DNA replication</keyword>
<dbReference type="InterPro" id="IPR041796">
    <property type="entry name" value="Mre11_N"/>
</dbReference>
<evidence type="ECO:0000256" key="4">
    <source>
        <dbReference type="ARBA" id="ARBA00022722"/>
    </source>
</evidence>
<dbReference type="KEGG" id="nia:A8C56_11975"/>
<sequence>MLRILHTADWHIGQLFYEYDRTYEHRQFLNWLIKTLSQEQIDVLLISGDVFDLSNPSAASIRIFYSFLSKAATLNPDLQIIVTAGNHDSASRLEAPKPFLESSNIHIIGLVERDENGAIDYKKILIPLKDKKGTVQAWCIAAPFLRMGDYPVIPDADNPYAAGVTAFYEGAYRQVSAQKQAGQAIIAMGHLHTRQAEVGDIDKMERLIMGGAECISASAFDDAIAYVALGHIHKAQRIGGKEHIRYCGSPLPMSFSEVHYKHQVIVFDLKSEGIEHLKTIEIPVSVPLQHIPAVHSSLAAVLDALAQLPMAEADATTAPYLEVRVLLNGPEPGLRHKIETAITGKHVRLAKIDVRYKTASPESGAPAIVNAAPLSDLKPLDVFSRVYLTKYNNPVPEALLQLFQQAIREVNESEAAP</sequence>
<evidence type="ECO:0000256" key="2">
    <source>
        <dbReference type="ARBA" id="ARBA00011322"/>
    </source>
</evidence>